<gene>
    <name evidence="6" type="ORF">DPQ25_02000</name>
</gene>
<sequence length="314" mass="33162">MKKVLCIGSVTTDVIVNPADSVPPAGTLRAVDSVTTHVGGCASNAAIDLAKLGVPVALSCKVGSDSFGEFVRGTAAAAGVDVRGVVSDPSVSTTVSIVCVGSSGERSFLYCPGSTSAFQKEDLQEEVWSDCDIIFVAGAMLLSSFDGKSCAAFFREMRAAGKFTVMDTAWDFEDKWLPKIAEAIPCLDLFMPSYDEAVKLSGKKELSEIADFFFEIGAGSVVIKTGADGAYICESREKRYSLPTYRTVKPKDTTGAGDSFCAGFLAGLAQGWSYEESGRFANAVGTHCIMEIGASTGIRSIAEILSFMERTPLD</sequence>
<comment type="caution">
    <text evidence="6">The sequence shown here is derived from an EMBL/GenBank/DDBJ whole genome shotgun (WGS) entry which is preliminary data.</text>
</comment>
<keyword evidence="7" id="KW-1185">Reference proteome</keyword>
<dbReference type="GO" id="GO:0006796">
    <property type="term" value="P:phosphate-containing compound metabolic process"/>
    <property type="evidence" value="ECO:0007669"/>
    <property type="project" value="UniProtKB-ARBA"/>
</dbReference>
<evidence type="ECO:0000256" key="4">
    <source>
        <dbReference type="RuleBase" id="RU003704"/>
    </source>
</evidence>
<reference evidence="6 7" key="1">
    <citation type="submission" date="2018-06" db="EMBL/GenBank/DDBJ databases">
        <title>Noncontiguous genome sequence of Ruminococcaceae bacterium ASD2818.</title>
        <authorList>
            <person name="Chaplin A.V."/>
            <person name="Sokolova S.R."/>
            <person name="Kochetkova T.O."/>
            <person name="Goltsov A.Y."/>
            <person name="Trofimov D.Y."/>
            <person name="Efimov B.A."/>
        </authorList>
    </citation>
    <scope>NUCLEOTIDE SEQUENCE [LARGE SCALE GENOMIC DNA]</scope>
    <source>
        <strain evidence="6 7">ASD2818</strain>
    </source>
</reference>
<dbReference type="GO" id="GO:0005829">
    <property type="term" value="C:cytosol"/>
    <property type="evidence" value="ECO:0007669"/>
    <property type="project" value="TreeGrafter"/>
</dbReference>
<dbReference type="InterPro" id="IPR029056">
    <property type="entry name" value="Ribokinase-like"/>
</dbReference>
<evidence type="ECO:0000259" key="5">
    <source>
        <dbReference type="Pfam" id="PF00294"/>
    </source>
</evidence>
<evidence type="ECO:0000256" key="3">
    <source>
        <dbReference type="ARBA" id="ARBA00022777"/>
    </source>
</evidence>
<dbReference type="AlphaFoldDB" id="A0A328UJC4"/>
<organism evidence="6 7">
    <name type="scientific">Hydrogeniiclostridium mannosilyticum</name>
    <dbReference type="NCBI Taxonomy" id="2764322"/>
    <lineage>
        <taxon>Bacteria</taxon>
        <taxon>Bacillati</taxon>
        <taxon>Bacillota</taxon>
        <taxon>Clostridia</taxon>
        <taxon>Eubacteriales</taxon>
        <taxon>Acutalibacteraceae</taxon>
        <taxon>Hydrogeniiclostridium</taxon>
    </lineage>
</organism>
<dbReference type="PANTHER" id="PTHR10584:SF166">
    <property type="entry name" value="RIBOKINASE"/>
    <property type="match status" value="1"/>
</dbReference>
<evidence type="ECO:0000313" key="7">
    <source>
        <dbReference type="Proteomes" id="UP000249377"/>
    </source>
</evidence>
<dbReference type="RefSeq" id="WP_112331497.1">
    <property type="nucleotide sequence ID" value="NZ_QLYR01000001.1"/>
</dbReference>
<dbReference type="InterPro" id="IPR002173">
    <property type="entry name" value="Carboh/pur_kinase_PfkB_CS"/>
</dbReference>
<proteinExistence type="inferred from homology"/>
<dbReference type="PROSITE" id="PS00584">
    <property type="entry name" value="PFKB_KINASES_2"/>
    <property type="match status" value="1"/>
</dbReference>
<dbReference type="Proteomes" id="UP000249377">
    <property type="component" value="Unassembled WGS sequence"/>
</dbReference>
<protein>
    <submittedName>
        <fullName evidence="6">Carbohydrate kinase</fullName>
    </submittedName>
</protein>
<dbReference type="EMBL" id="QLYR01000001">
    <property type="protein sequence ID" value="RAQ30300.1"/>
    <property type="molecule type" value="Genomic_DNA"/>
</dbReference>
<evidence type="ECO:0000313" key="6">
    <source>
        <dbReference type="EMBL" id="RAQ30300.1"/>
    </source>
</evidence>
<comment type="similarity">
    <text evidence="1 4">Belongs to the carbohydrate kinase PfkB family.</text>
</comment>
<evidence type="ECO:0000256" key="2">
    <source>
        <dbReference type="ARBA" id="ARBA00022679"/>
    </source>
</evidence>
<dbReference type="InterPro" id="IPR002139">
    <property type="entry name" value="Ribo/fructo_kinase"/>
</dbReference>
<accession>A0A328UJC4</accession>
<dbReference type="PRINTS" id="PR00990">
    <property type="entry name" value="RIBOKINASE"/>
</dbReference>
<dbReference type="Gene3D" id="3.40.1190.20">
    <property type="match status" value="1"/>
</dbReference>
<dbReference type="GO" id="GO:0016301">
    <property type="term" value="F:kinase activity"/>
    <property type="evidence" value="ECO:0007669"/>
    <property type="project" value="UniProtKB-KW"/>
</dbReference>
<dbReference type="InterPro" id="IPR011611">
    <property type="entry name" value="PfkB_dom"/>
</dbReference>
<dbReference type="PANTHER" id="PTHR10584">
    <property type="entry name" value="SUGAR KINASE"/>
    <property type="match status" value="1"/>
</dbReference>
<keyword evidence="2 4" id="KW-0808">Transferase</keyword>
<name>A0A328UJC4_9FIRM</name>
<keyword evidence="3 4" id="KW-0418">Kinase</keyword>
<dbReference type="Pfam" id="PF00294">
    <property type="entry name" value="PfkB"/>
    <property type="match status" value="1"/>
</dbReference>
<feature type="domain" description="Carbohydrate kinase PfkB" evidence="5">
    <location>
        <begin position="1"/>
        <end position="297"/>
    </location>
</feature>
<dbReference type="CDD" id="cd01166">
    <property type="entry name" value="KdgK"/>
    <property type="match status" value="1"/>
</dbReference>
<evidence type="ECO:0000256" key="1">
    <source>
        <dbReference type="ARBA" id="ARBA00010688"/>
    </source>
</evidence>
<dbReference type="SUPFAM" id="SSF53613">
    <property type="entry name" value="Ribokinase-like"/>
    <property type="match status" value="1"/>
</dbReference>